<dbReference type="EMBL" id="FNAF01000001">
    <property type="protein sequence ID" value="SDD07304.1"/>
    <property type="molecule type" value="Genomic_DNA"/>
</dbReference>
<evidence type="ECO:0000259" key="1">
    <source>
        <dbReference type="Pfam" id="PF01248"/>
    </source>
</evidence>
<keyword evidence="2" id="KW-0689">Ribosomal protein</keyword>
<dbReference type="Proteomes" id="UP000198995">
    <property type="component" value="Unassembled WGS sequence"/>
</dbReference>
<dbReference type="STRING" id="2741.SAMN04489866_101102"/>
<name>A0A1G6RSF4_PEPNI</name>
<evidence type="ECO:0000313" key="2">
    <source>
        <dbReference type="EMBL" id="SDD07304.1"/>
    </source>
</evidence>
<evidence type="ECO:0000313" key="3">
    <source>
        <dbReference type="Proteomes" id="UP000198995"/>
    </source>
</evidence>
<keyword evidence="2" id="KW-0687">Ribonucleoprotein</keyword>
<dbReference type="Pfam" id="PF01248">
    <property type="entry name" value="Ribosomal_L7Ae"/>
    <property type="match status" value="1"/>
</dbReference>
<dbReference type="SUPFAM" id="SSF55315">
    <property type="entry name" value="L30e-like"/>
    <property type="match status" value="1"/>
</dbReference>
<organism evidence="2 3">
    <name type="scientific">Peptococcus niger</name>
    <dbReference type="NCBI Taxonomy" id="2741"/>
    <lineage>
        <taxon>Bacteria</taxon>
        <taxon>Bacillati</taxon>
        <taxon>Bacillota</taxon>
        <taxon>Clostridia</taxon>
        <taxon>Eubacteriales</taxon>
        <taxon>Peptococcaceae</taxon>
        <taxon>Peptococcus</taxon>
    </lineage>
</organism>
<dbReference type="InterPro" id="IPR004038">
    <property type="entry name" value="Ribosomal_eL8/eL30/eS12/Gad45"/>
</dbReference>
<dbReference type="GO" id="GO:0005840">
    <property type="term" value="C:ribosome"/>
    <property type="evidence" value="ECO:0007669"/>
    <property type="project" value="UniProtKB-KW"/>
</dbReference>
<keyword evidence="3" id="KW-1185">Reference proteome</keyword>
<feature type="domain" description="Ribosomal protein eL8/eL30/eS12/Gadd45" evidence="1">
    <location>
        <begin position="10"/>
        <end position="90"/>
    </location>
</feature>
<dbReference type="Gene3D" id="3.30.1330.30">
    <property type="match status" value="1"/>
</dbReference>
<dbReference type="InterPro" id="IPR029064">
    <property type="entry name" value="Ribosomal_eL30-like_sf"/>
</dbReference>
<proteinExistence type="predicted"/>
<dbReference type="RefSeq" id="WP_159427914.1">
    <property type="nucleotide sequence ID" value="NZ_FNAF01000001.1"/>
</dbReference>
<sequence>MLTNNDSDQKLLTLLGFAQRAKKVISGDANVRAFLKKRQVKLLILADDISNEAKERWQRKANEHQVPTIIAADKKRLGLSIGQSPRAIIGLLDDSFAKAIKECRMDTMKK</sequence>
<dbReference type="OrthoDB" id="9794863at2"/>
<reference evidence="2 3" key="1">
    <citation type="submission" date="2016-10" db="EMBL/GenBank/DDBJ databases">
        <authorList>
            <person name="de Groot N.N."/>
        </authorList>
    </citation>
    <scope>NUCLEOTIDE SEQUENCE [LARGE SCALE GENOMIC DNA]</scope>
    <source>
        <strain evidence="2 3">DSM 20475</strain>
    </source>
</reference>
<accession>A0A1G6RSF4</accession>
<protein>
    <submittedName>
        <fullName evidence="2">Ribosomal protein L7Ae</fullName>
    </submittedName>
</protein>
<gene>
    <name evidence="2" type="ORF">SAMN04489866_101102</name>
</gene>
<dbReference type="AlphaFoldDB" id="A0A1G6RSF4"/>